<protein>
    <submittedName>
        <fullName evidence="1">Uncharacterized protein</fullName>
    </submittedName>
</protein>
<accession>A0ABP0X7S4</accession>
<sequence>MQGSSLQTFTPVPDPKETSSILQTGIVYHAQQGTWVETEPMEINWRLGLSLQAQEIFSMYCSRCSKAQKSEVYNSAPQPWYQTGR</sequence>
<gene>
    <name evidence="1" type="ORF">CSSPJE1EN1_LOCUS20629</name>
</gene>
<dbReference type="EMBL" id="OZ020101">
    <property type="protein sequence ID" value="CAK9275151.1"/>
    <property type="molecule type" value="Genomic_DNA"/>
</dbReference>
<organism evidence="1 2">
    <name type="scientific">Sphagnum jensenii</name>
    <dbReference type="NCBI Taxonomy" id="128206"/>
    <lineage>
        <taxon>Eukaryota</taxon>
        <taxon>Viridiplantae</taxon>
        <taxon>Streptophyta</taxon>
        <taxon>Embryophyta</taxon>
        <taxon>Bryophyta</taxon>
        <taxon>Sphagnophytina</taxon>
        <taxon>Sphagnopsida</taxon>
        <taxon>Sphagnales</taxon>
        <taxon>Sphagnaceae</taxon>
        <taxon>Sphagnum</taxon>
    </lineage>
</organism>
<dbReference type="Proteomes" id="UP001497444">
    <property type="component" value="Chromosome 6"/>
</dbReference>
<proteinExistence type="predicted"/>
<name>A0ABP0X7S4_9BRYO</name>
<evidence type="ECO:0000313" key="1">
    <source>
        <dbReference type="EMBL" id="CAK9275151.1"/>
    </source>
</evidence>
<evidence type="ECO:0000313" key="2">
    <source>
        <dbReference type="Proteomes" id="UP001497444"/>
    </source>
</evidence>
<keyword evidence="2" id="KW-1185">Reference proteome</keyword>
<reference evidence="1" key="1">
    <citation type="submission" date="2024-02" db="EMBL/GenBank/DDBJ databases">
        <authorList>
            <consortium name="ELIXIR-Norway"/>
            <consortium name="Elixir Norway"/>
        </authorList>
    </citation>
    <scope>NUCLEOTIDE SEQUENCE</scope>
</reference>